<dbReference type="InterPro" id="IPR010137">
    <property type="entry name" value="Lipid_A_LpxA"/>
</dbReference>
<dbReference type="GO" id="GO:0009245">
    <property type="term" value="P:lipid A biosynthetic process"/>
    <property type="evidence" value="ECO:0007669"/>
    <property type="project" value="UniProtKB-UniRule"/>
</dbReference>
<dbReference type="InParanoid" id="A0A6M4H5C6"/>
<dbReference type="Gene3D" id="1.20.1180.10">
    <property type="entry name" value="Udp N-acetylglucosamine O-acyltransferase, C-terminal domain"/>
    <property type="match status" value="1"/>
</dbReference>
<dbReference type="NCBIfam" id="NF003657">
    <property type="entry name" value="PRK05289.1"/>
    <property type="match status" value="1"/>
</dbReference>
<keyword evidence="5 6" id="KW-0012">Acyltransferase</keyword>
<comment type="subcellular location">
    <subcellularLocation>
        <location evidence="6">Cytoplasm</location>
    </subcellularLocation>
</comment>
<evidence type="ECO:0000256" key="5">
    <source>
        <dbReference type="ARBA" id="ARBA00023315"/>
    </source>
</evidence>
<keyword evidence="1 6" id="KW-0444">Lipid biosynthesis</keyword>
<dbReference type="InterPro" id="IPR001451">
    <property type="entry name" value="Hexapep"/>
</dbReference>
<proteinExistence type="inferred from homology"/>
<dbReference type="PIRSF" id="PIRSF000456">
    <property type="entry name" value="UDP-GlcNAc_acltr"/>
    <property type="match status" value="1"/>
</dbReference>
<keyword evidence="2 6" id="KW-0441">Lipid A biosynthesis</keyword>
<dbReference type="GO" id="GO:0005737">
    <property type="term" value="C:cytoplasm"/>
    <property type="evidence" value="ECO:0007669"/>
    <property type="project" value="UniProtKB-SubCell"/>
</dbReference>
<dbReference type="InterPro" id="IPR029098">
    <property type="entry name" value="Acetyltransf_C"/>
</dbReference>
<evidence type="ECO:0000313" key="8">
    <source>
        <dbReference type="EMBL" id="QJR14158.1"/>
    </source>
</evidence>
<dbReference type="Gene3D" id="2.160.10.10">
    <property type="entry name" value="Hexapeptide repeat proteins"/>
    <property type="match status" value="1"/>
</dbReference>
<dbReference type="HAMAP" id="MF_00387">
    <property type="entry name" value="LpxA"/>
    <property type="match status" value="1"/>
</dbReference>
<dbReference type="NCBIfam" id="TIGR01852">
    <property type="entry name" value="lipid_A_lpxA"/>
    <property type="match status" value="1"/>
</dbReference>
<dbReference type="EC" id="2.3.1.129" evidence="6"/>
<reference evidence="8 9" key="1">
    <citation type="submission" date="2020-04" db="EMBL/GenBank/DDBJ databases">
        <title>Usitatibacter rugosus gen. nov., sp. nov. and Usitatibacter palustris sp. nov., novel members of Usitatibacteraceae fam. nov. within the order Nitrosomonadales isolated from soil.</title>
        <authorList>
            <person name="Huber K.J."/>
            <person name="Neumann-Schaal M."/>
            <person name="Geppert A."/>
            <person name="Luckner M."/>
            <person name="Wanner G."/>
            <person name="Overmann J."/>
        </authorList>
    </citation>
    <scope>NUCLEOTIDE SEQUENCE [LARGE SCALE GENOMIC DNA]</scope>
    <source>
        <strain evidence="8 9">Swamp67</strain>
    </source>
</reference>
<dbReference type="GO" id="GO:0016020">
    <property type="term" value="C:membrane"/>
    <property type="evidence" value="ECO:0007669"/>
    <property type="project" value="GOC"/>
</dbReference>
<dbReference type="FunCoup" id="A0A6M4H5C6">
    <property type="interactions" value="463"/>
</dbReference>
<dbReference type="CDD" id="cd03351">
    <property type="entry name" value="LbH_UDP-GlcNAc_AT"/>
    <property type="match status" value="1"/>
</dbReference>
<dbReference type="InterPro" id="IPR011004">
    <property type="entry name" value="Trimer_LpxA-like_sf"/>
</dbReference>
<keyword evidence="6" id="KW-0963">Cytoplasm</keyword>
<evidence type="ECO:0000256" key="6">
    <source>
        <dbReference type="HAMAP-Rule" id="MF_00387"/>
    </source>
</evidence>
<dbReference type="KEGG" id="upl:DSM104440_00951"/>
<organism evidence="8 9">
    <name type="scientific">Usitatibacter palustris</name>
    <dbReference type="NCBI Taxonomy" id="2732487"/>
    <lineage>
        <taxon>Bacteria</taxon>
        <taxon>Pseudomonadati</taxon>
        <taxon>Pseudomonadota</taxon>
        <taxon>Betaproteobacteria</taxon>
        <taxon>Nitrosomonadales</taxon>
        <taxon>Usitatibacteraceae</taxon>
        <taxon>Usitatibacter</taxon>
    </lineage>
</organism>
<accession>A0A6M4H5C6</accession>
<evidence type="ECO:0000256" key="1">
    <source>
        <dbReference type="ARBA" id="ARBA00022516"/>
    </source>
</evidence>
<dbReference type="Proteomes" id="UP000503096">
    <property type="component" value="Chromosome"/>
</dbReference>
<keyword evidence="3 6" id="KW-0808">Transferase</keyword>
<dbReference type="UniPathway" id="UPA00359">
    <property type="reaction ID" value="UER00477"/>
</dbReference>
<dbReference type="AlphaFoldDB" id="A0A6M4H5C6"/>
<sequence>MATIHPTAIVHPKARLGKDVSIGPYSVVDCDVEVGDRTAIGAHTVITGHTTIGRENKIFHFCSIGEANQDKKYAGEPTRLEIGDRNTIREYCSLNRGTTQDTGVTRIGSDNWIMAYCHVAHDCVVGNHTTFANHATLAGHVHVGDWTVLGGFTGVHQFVKIGAHVMTGVSSVVLLDIPTYVMVGGNPLAPYGINAEGLKRRGFSPTALSALKQAYKTLYKSGLTFAEARAELEKQAAVAPEVRVLVDFLGTATRGIVR</sequence>
<keyword evidence="9" id="KW-1185">Reference proteome</keyword>
<evidence type="ECO:0000256" key="2">
    <source>
        <dbReference type="ARBA" id="ARBA00022556"/>
    </source>
</evidence>
<dbReference type="SUPFAM" id="SSF51161">
    <property type="entry name" value="Trimeric LpxA-like enzymes"/>
    <property type="match status" value="1"/>
</dbReference>
<comment type="pathway">
    <text evidence="6">Glycolipid biosynthesis; lipid IV(A) biosynthesis; lipid IV(A) from (3R)-3-hydroxytetradecanoyl-[acyl-carrier-protein] and UDP-N-acetyl-alpha-D-glucosamine: step 1/6.</text>
</comment>
<dbReference type="PANTHER" id="PTHR43480">
    <property type="entry name" value="ACYL-[ACYL-CARRIER-PROTEIN]--UDP-N-ACETYLGLUCOSAMINE O-ACYLTRANSFERASE"/>
    <property type="match status" value="1"/>
</dbReference>
<protein>
    <recommendedName>
        <fullName evidence="6">Acyl-[acyl-carrier-protein]--UDP-N-acetylglucosamine O-acyltransferase</fullName>
        <shortName evidence="6">UDP-N-acetylglucosamine acyltransferase</shortName>
        <ecNumber evidence="6">2.3.1.129</ecNumber>
    </recommendedName>
</protein>
<dbReference type="EMBL" id="CP053073">
    <property type="protein sequence ID" value="QJR14158.1"/>
    <property type="molecule type" value="Genomic_DNA"/>
</dbReference>
<feature type="domain" description="UDP N-acetylglucosamine O-acyltransferase C-terminal" evidence="7">
    <location>
        <begin position="176"/>
        <end position="257"/>
    </location>
</feature>
<evidence type="ECO:0000256" key="4">
    <source>
        <dbReference type="ARBA" id="ARBA00023098"/>
    </source>
</evidence>
<dbReference type="InterPro" id="IPR037157">
    <property type="entry name" value="Acetyltransf_C_sf"/>
</dbReference>
<comment type="catalytic activity">
    <reaction evidence="6">
        <text>a (3R)-hydroxyacyl-[ACP] + UDP-N-acetyl-alpha-D-glucosamine = a UDP-3-O-[(3R)-3-hydroxyacyl]-N-acetyl-alpha-D-glucosamine + holo-[ACP]</text>
        <dbReference type="Rhea" id="RHEA:67812"/>
        <dbReference type="Rhea" id="RHEA-COMP:9685"/>
        <dbReference type="Rhea" id="RHEA-COMP:9945"/>
        <dbReference type="ChEBI" id="CHEBI:57705"/>
        <dbReference type="ChEBI" id="CHEBI:64479"/>
        <dbReference type="ChEBI" id="CHEBI:78827"/>
        <dbReference type="ChEBI" id="CHEBI:173225"/>
        <dbReference type="EC" id="2.3.1.129"/>
    </reaction>
</comment>
<evidence type="ECO:0000256" key="3">
    <source>
        <dbReference type="ARBA" id="ARBA00022679"/>
    </source>
</evidence>
<evidence type="ECO:0000259" key="7">
    <source>
        <dbReference type="Pfam" id="PF13720"/>
    </source>
</evidence>
<dbReference type="PANTHER" id="PTHR43480:SF1">
    <property type="entry name" value="ACYL-[ACYL-CARRIER-PROTEIN]--UDP-N-ACETYLGLUCOSAMINE O-ACYLTRANSFERASE, MITOCHONDRIAL-RELATED"/>
    <property type="match status" value="1"/>
</dbReference>
<keyword evidence="4 6" id="KW-0443">Lipid metabolism</keyword>
<dbReference type="Pfam" id="PF13720">
    <property type="entry name" value="Acetyltransf_11"/>
    <property type="match status" value="1"/>
</dbReference>
<dbReference type="RefSeq" id="WP_171160943.1">
    <property type="nucleotide sequence ID" value="NZ_CP053073.1"/>
</dbReference>
<keyword evidence="6" id="KW-0677">Repeat</keyword>
<comment type="function">
    <text evidence="6">Involved in the biosynthesis of lipid A, a phosphorylated glycolipid that anchors the lipopolysaccharide to the outer membrane of the cell.</text>
</comment>
<dbReference type="Pfam" id="PF00132">
    <property type="entry name" value="Hexapep"/>
    <property type="match status" value="2"/>
</dbReference>
<evidence type="ECO:0000313" key="9">
    <source>
        <dbReference type="Proteomes" id="UP000503096"/>
    </source>
</evidence>
<name>A0A6M4H5C6_9PROT</name>
<comment type="subunit">
    <text evidence="6">Homotrimer.</text>
</comment>
<dbReference type="GO" id="GO:0008780">
    <property type="term" value="F:acyl-[acyl-carrier-protein]-UDP-N-acetylglucosamine O-acyltransferase activity"/>
    <property type="evidence" value="ECO:0007669"/>
    <property type="project" value="UniProtKB-UniRule"/>
</dbReference>
<gene>
    <name evidence="6 8" type="primary">lpxA</name>
    <name evidence="8" type="ORF">DSM104440_00951</name>
</gene>
<comment type="similarity">
    <text evidence="6">Belongs to the transferase hexapeptide repeat family. LpxA subfamily.</text>
</comment>